<dbReference type="InterPro" id="IPR006636">
    <property type="entry name" value="STI1_HS-bd"/>
</dbReference>
<keyword evidence="7" id="KW-1185">Reference proteome</keyword>
<name>F2UTN5_SALR5</name>
<dbReference type="GeneID" id="16067988"/>
<feature type="domain" description="STI1" evidence="5">
    <location>
        <begin position="13"/>
        <end position="52"/>
    </location>
</feature>
<protein>
    <recommendedName>
        <fullName evidence="5">STI1 domain-containing protein</fullName>
    </recommendedName>
</protein>
<keyword evidence="2" id="KW-0963">Cytoplasm</keyword>
<dbReference type="STRING" id="946362.F2UTN5"/>
<sequence length="64" mass="7254">MFQEERAQQAMQDPEIQAIMADPVMQQILQQMSQDPKALAEHMKNPAIAEKITKLAQSGILSFR</sequence>
<dbReference type="EMBL" id="GL833077">
    <property type="protein sequence ID" value="EGD73743.1"/>
    <property type="molecule type" value="Genomic_DNA"/>
</dbReference>
<dbReference type="Gene3D" id="1.10.260.100">
    <property type="match status" value="1"/>
</dbReference>
<evidence type="ECO:0000256" key="2">
    <source>
        <dbReference type="ARBA" id="ARBA00022490"/>
    </source>
</evidence>
<organism evidence="7">
    <name type="scientific">Salpingoeca rosetta (strain ATCC 50818 / BSB-021)</name>
    <dbReference type="NCBI Taxonomy" id="946362"/>
    <lineage>
        <taxon>Eukaryota</taxon>
        <taxon>Choanoflagellata</taxon>
        <taxon>Craspedida</taxon>
        <taxon>Salpingoecidae</taxon>
        <taxon>Salpingoeca</taxon>
    </lineage>
</organism>
<reference evidence="6" key="1">
    <citation type="submission" date="2009-08" db="EMBL/GenBank/DDBJ databases">
        <title>Annotation of Salpingoeca rosetta.</title>
        <authorList>
            <consortium name="The Broad Institute Genome Sequencing Platform"/>
            <person name="Russ C."/>
            <person name="Cuomo C."/>
            <person name="Burger G."/>
            <person name="Gray M.W."/>
            <person name="Holland P.W.H."/>
            <person name="King N."/>
            <person name="Lang F.B.F."/>
            <person name="Roger A.J."/>
            <person name="Ruiz-Trillo I."/>
            <person name="Young S.K."/>
            <person name="Zeng Q."/>
            <person name="Gargeya S."/>
            <person name="Alvarado L."/>
            <person name="Berlin A."/>
            <person name="Chapman S.B."/>
            <person name="Chen Z."/>
            <person name="Freedman E."/>
            <person name="Gellesch M."/>
            <person name="Goldberg J."/>
            <person name="Griggs A."/>
            <person name="Gujja S."/>
            <person name="Heilman E."/>
            <person name="Heiman D."/>
            <person name="Howarth C."/>
            <person name="Mehta T."/>
            <person name="Neiman D."/>
            <person name="Pearson M."/>
            <person name="Roberts A."/>
            <person name="Saif S."/>
            <person name="Shea T."/>
            <person name="Shenoy N."/>
            <person name="Sisk P."/>
            <person name="Stolte C."/>
            <person name="Sykes S."/>
            <person name="White J."/>
            <person name="Yandava C."/>
            <person name="Haas B."/>
            <person name="Nusbaum C."/>
            <person name="Birren B."/>
        </authorList>
    </citation>
    <scope>NUCLEOTIDE SEQUENCE [LARGE SCALE GENOMIC DNA]</scope>
    <source>
        <strain evidence="6">ATCC 50818</strain>
    </source>
</reference>
<evidence type="ECO:0000256" key="4">
    <source>
        <dbReference type="ARBA" id="ARBA00022803"/>
    </source>
</evidence>
<evidence type="ECO:0000256" key="3">
    <source>
        <dbReference type="ARBA" id="ARBA00022737"/>
    </source>
</evidence>
<evidence type="ECO:0000313" key="7">
    <source>
        <dbReference type="Proteomes" id="UP000007799"/>
    </source>
</evidence>
<gene>
    <name evidence="6" type="ORF">PTSG_11502</name>
</gene>
<dbReference type="SMART" id="SM00727">
    <property type="entry name" value="STI1"/>
    <property type="match status" value="1"/>
</dbReference>
<dbReference type="AlphaFoldDB" id="F2UTN5"/>
<dbReference type="Pfam" id="PF17830">
    <property type="entry name" value="STI1-HOP_DP"/>
    <property type="match status" value="1"/>
</dbReference>
<evidence type="ECO:0000256" key="1">
    <source>
        <dbReference type="ARBA" id="ARBA00004496"/>
    </source>
</evidence>
<dbReference type="OrthoDB" id="2423701at2759"/>
<keyword evidence="4" id="KW-0802">TPR repeat</keyword>
<evidence type="ECO:0000313" key="6">
    <source>
        <dbReference type="EMBL" id="EGD73743.1"/>
    </source>
</evidence>
<dbReference type="KEGG" id="sre:PTSG_11502"/>
<dbReference type="eggNOG" id="KOG0548">
    <property type="taxonomic scope" value="Eukaryota"/>
</dbReference>
<evidence type="ECO:0000259" key="5">
    <source>
        <dbReference type="SMART" id="SM00727"/>
    </source>
</evidence>
<dbReference type="RefSeq" id="XP_004987469.1">
    <property type="nucleotide sequence ID" value="XM_004987412.1"/>
</dbReference>
<proteinExistence type="predicted"/>
<dbReference type="FunFam" id="1.10.260.100:FF:000002">
    <property type="entry name" value="Stress-induced-phosphoprotein 1 (Hsp70/Hsp90-organizing)"/>
    <property type="match status" value="1"/>
</dbReference>
<dbReference type="InterPro" id="IPR041243">
    <property type="entry name" value="STI1/HOP_DP"/>
</dbReference>
<accession>F2UTN5</accession>
<dbReference type="Proteomes" id="UP000007799">
    <property type="component" value="Unassembled WGS sequence"/>
</dbReference>
<keyword evidence="3" id="KW-0677">Repeat</keyword>
<dbReference type="OMA" id="ILQQMSQ"/>
<dbReference type="GO" id="GO:0005737">
    <property type="term" value="C:cytoplasm"/>
    <property type="evidence" value="ECO:0007669"/>
    <property type="project" value="UniProtKB-SubCell"/>
</dbReference>
<comment type="subcellular location">
    <subcellularLocation>
        <location evidence="1">Cytoplasm</location>
    </subcellularLocation>
</comment>
<dbReference type="InParanoid" id="F2UTN5"/>